<proteinExistence type="predicted"/>
<dbReference type="RefSeq" id="WP_184075631.1">
    <property type="nucleotide sequence ID" value="NZ_JACHDS010000001.1"/>
</dbReference>
<reference evidence="2 3" key="1">
    <citation type="submission" date="2020-08" db="EMBL/GenBank/DDBJ databases">
        <title>Sequencing the genomes of 1000 actinobacteria strains.</title>
        <authorList>
            <person name="Klenk H.-P."/>
        </authorList>
    </citation>
    <scope>NUCLEOTIDE SEQUENCE [LARGE SCALE GENOMIC DNA]</scope>
    <source>
        <strain evidence="2 3">DSM 46659</strain>
    </source>
</reference>
<dbReference type="EMBL" id="JACHDS010000001">
    <property type="protein sequence ID" value="MBB6173343.1"/>
    <property type="molecule type" value="Genomic_DNA"/>
</dbReference>
<keyword evidence="3" id="KW-1185">Reference proteome</keyword>
<name>A0A7X0D6I6_9ACTN</name>
<evidence type="ECO:0000313" key="2">
    <source>
        <dbReference type="EMBL" id="MBB6173343.1"/>
    </source>
</evidence>
<sequence length="64" mass="7674">MNGEQDEAEELRRKIAEIRVVVLFRGAVDVSPRTPPPNVHGEIERLRWQLEDIQWRRDCLTRRH</sequence>
<dbReference type="Proteomes" id="UP000546642">
    <property type="component" value="Unassembled WGS sequence"/>
</dbReference>
<organism evidence="2 3">
    <name type="scientific">Nocardiopsis mwathae</name>
    <dbReference type="NCBI Taxonomy" id="1472723"/>
    <lineage>
        <taxon>Bacteria</taxon>
        <taxon>Bacillati</taxon>
        <taxon>Actinomycetota</taxon>
        <taxon>Actinomycetes</taxon>
        <taxon>Streptosporangiales</taxon>
        <taxon>Nocardiopsidaceae</taxon>
        <taxon>Nocardiopsis</taxon>
    </lineage>
</organism>
<protein>
    <submittedName>
        <fullName evidence="2">Uncharacterized protein</fullName>
    </submittedName>
</protein>
<dbReference type="EMBL" id="JACHDS010000001">
    <property type="protein sequence ID" value="MBB6172317.1"/>
    <property type="molecule type" value="Genomic_DNA"/>
</dbReference>
<evidence type="ECO:0000313" key="1">
    <source>
        <dbReference type="EMBL" id="MBB6172317.1"/>
    </source>
</evidence>
<dbReference type="AlphaFoldDB" id="A0A7X0D6I6"/>
<evidence type="ECO:0000313" key="3">
    <source>
        <dbReference type="Proteomes" id="UP000546642"/>
    </source>
</evidence>
<comment type="caution">
    <text evidence="2">The sequence shown here is derived from an EMBL/GenBank/DDBJ whole genome shotgun (WGS) entry which is preliminary data.</text>
</comment>
<gene>
    <name evidence="1" type="ORF">HNR23_002377</name>
    <name evidence="2" type="ORF">HNR23_003403</name>
</gene>
<accession>A0A7X0D6I6</accession>